<keyword evidence="3" id="KW-1185">Reference proteome</keyword>
<evidence type="ECO:0000256" key="1">
    <source>
        <dbReference type="SAM" id="MobiDB-lite"/>
    </source>
</evidence>
<dbReference type="EMBL" id="OZ019895">
    <property type="protein sequence ID" value="CAK9219969.1"/>
    <property type="molecule type" value="Genomic_DNA"/>
</dbReference>
<feature type="region of interest" description="Disordered" evidence="1">
    <location>
        <begin position="38"/>
        <end position="79"/>
    </location>
</feature>
<evidence type="ECO:0000313" key="2">
    <source>
        <dbReference type="EMBL" id="CAK9219969.1"/>
    </source>
</evidence>
<feature type="compositionally biased region" description="Low complexity" evidence="1">
    <location>
        <begin position="54"/>
        <end position="68"/>
    </location>
</feature>
<sequence length="79" mass="9174">MKFAVYKVRKWAHKSRKYAMASERALLACMQQQLAKHGQQQGQVRRQITVRNMHPSIASPARSRSSSHTPCRNRPSWLL</sequence>
<proteinExistence type="predicted"/>
<protein>
    <submittedName>
        <fullName evidence="2">Uncharacterized protein</fullName>
    </submittedName>
</protein>
<dbReference type="Proteomes" id="UP001497512">
    <property type="component" value="Chromosome 3"/>
</dbReference>
<organism evidence="2 3">
    <name type="scientific">Sphagnum troendelagicum</name>
    <dbReference type="NCBI Taxonomy" id="128251"/>
    <lineage>
        <taxon>Eukaryota</taxon>
        <taxon>Viridiplantae</taxon>
        <taxon>Streptophyta</taxon>
        <taxon>Embryophyta</taxon>
        <taxon>Bryophyta</taxon>
        <taxon>Sphagnophytina</taxon>
        <taxon>Sphagnopsida</taxon>
        <taxon>Sphagnales</taxon>
        <taxon>Sphagnaceae</taxon>
        <taxon>Sphagnum</taxon>
    </lineage>
</organism>
<name>A0ABP0UEY0_9BRYO</name>
<reference evidence="2" key="1">
    <citation type="submission" date="2024-02" db="EMBL/GenBank/DDBJ databases">
        <authorList>
            <consortium name="ELIXIR-Norway"/>
            <consortium name="Elixir Norway"/>
        </authorList>
    </citation>
    <scope>NUCLEOTIDE SEQUENCE</scope>
</reference>
<evidence type="ECO:0000313" key="3">
    <source>
        <dbReference type="Proteomes" id="UP001497512"/>
    </source>
</evidence>
<accession>A0ABP0UEY0</accession>
<gene>
    <name evidence="2" type="ORF">CSSPTR1EN2_LOCUS15038</name>
</gene>